<keyword evidence="1" id="KW-1133">Transmembrane helix</keyword>
<protein>
    <submittedName>
        <fullName evidence="2">Uncharacterized protein</fullName>
    </submittedName>
</protein>
<name>A0A8J2WVZ0_9STRA</name>
<proteinExistence type="predicted"/>
<dbReference type="OrthoDB" id="10611008at2759"/>
<dbReference type="Proteomes" id="UP000789595">
    <property type="component" value="Unassembled WGS sequence"/>
</dbReference>
<dbReference type="EMBL" id="CAKKNE010000003">
    <property type="protein sequence ID" value="CAH0370612.1"/>
    <property type="molecule type" value="Genomic_DNA"/>
</dbReference>
<comment type="caution">
    <text evidence="2">The sequence shown here is derived from an EMBL/GenBank/DDBJ whole genome shotgun (WGS) entry which is preliminary data.</text>
</comment>
<feature type="transmembrane region" description="Helical" evidence="1">
    <location>
        <begin position="151"/>
        <end position="171"/>
    </location>
</feature>
<dbReference type="AlphaFoldDB" id="A0A8J2WVZ0"/>
<evidence type="ECO:0000313" key="2">
    <source>
        <dbReference type="EMBL" id="CAH0370612.1"/>
    </source>
</evidence>
<evidence type="ECO:0000313" key="3">
    <source>
        <dbReference type="Proteomes" id="UP000789595"/>
    </source>
</evidence>
<sequence>MWSKLALVGTAAAFVGPRPTRLAPLANNPLDKLGLEKPEDVAKLVQEKVGDLDLDSAKAFGSKNLDVLKDNQERALIDVAAAAFCGLLFAGVYGAVVFALGWFAAAPSTDAYSRPADSYGACIETALPGAAVGALVGMLLTFKIFSIPTDIFAVLISVVVISGARAGKLYLDTKQTPSASDLQSVDVGSLKWPSL</sequence>
<accession>A0A8J2WVZ0</accession>
<gene>
    <name evidence="2" type="ORF">PECAL_3P05080</name>
</gene>
<evidence type="ECO:0000256" key="1">
    <source>
        <dbReference type="SAM" id="Phobius"/>
    </source>
</evidence>
<reference evidence="2" key="1">
    <citation type="submission" date="2021-11" db="EMBL/GenBank/DDBJ databases">
        <authorList>
            <consortium name="Genoscope - CEA"/>
            <person name="William W."/>
        </authorList>
    </citation>
    <scope>NUCLEOTIDE SEQUENCE</scope>
</reference>
<keyword evidence="3" id="KW-1185">Reference proteome</keyword>
<keyword evidence="1" id="KW-0812">Transmembrane</keyword>
<organism evidence="2 3">
    <name type="scientific">Pelagomonas calceolata</name>
    <dbReference type="NCBI Taxonomy" id="35677"/>
    <lineage>
        <taxon>Eukaryota</taxon>
        <taxon>Sar</taxon>
        <taxon>Stramenopiles</taxon>
        <taxon>Ochrophyta</taxon>
        <taxon>Pelagophyceae</taxon>
        <taxon>Pelagomonadales</taxon>
        <taxon>Pelagomonadaceae</taxon>
        <taxon>Pelagomonas</taxon>
    </lineage>
</organism>
<keyword evidence="1" id="KW-0472">Membrane</keyword>
<feature type="transmembrane region" description="Helical" evidence="1">
    <location>
        <begin position="79"/>
        <end position="105"/>
    </location>
</feature>